<dbReference type="PANTHER" id="PTHR34990">
    <property type="entry name" value="UDP-2,3-DIACYLGLUCOSAMINE HYDROLASE-RELATED"/>
    <property type="match status" value="1"/>
</dbReference>
<feature type="domain" description="Calcineurin-like phosphoesterase" evidence="7">
    <location>
        <begin position="10"/>
        <end position="215"/>
    </location>
</feature>
<protein>
    <submittedName>
        <fullName evidence="8">UDP-2,3-diacylglucosamine hydrolase</fullName>
    </submittedName>
</protein>
<feature type="compositionally biased region" description="Low complexity" evidence="6">
    <location>
        <begin position="286"/>
        <end position="298"/>
    </location>
</feature>
<dbReference type="Pfam" id="PF00149">
    <property type="entry name" value="Metallophos"/>
    <property type="match status" value="1"/>
</dbReference>
<dbReference type="GO" id="GO:0008758">
    <property type="term" value="F:UDP-2,3-diacylglucosamine hydrolase activity"/>
    <property type="evidence" value="ECO:0007669"/>
    <property type="project" value="TreeGrafter"/>
</dbReference>
<evidence type="ECO:0000256" key="6">
    <source>
        <dbReference type="SAM" id="MobiDB-lite"/>
    </source>
</evidence>
<evidence type="ECO:0000256" key="4">
    <source>
        <dbReference type="ARBA" id="ARBA00023136"/>
    </source>
</evidence>
<evidence type="ECO:0000256" key="5">
    <source>
        <dbReference type="ARBA" id="ARBA00023211"/>
    </source>
</evidence>
<dbReference type="GeneID" id="90606828"/>
<evidence type="ECO:0000256" key="3">
    <source>
        <dbReference type="ARBA" id="ARBA00022723"/>
    </source>
</evidence>
<accession>A0A2G1WD29</accession>
<dbReference type="RefSeq" id="WP_099258638.1">
    <property type="nucleotide sequence ID" value="NZ_NIZW01000001.1"/>
</dbReference>
<dbReference type="Gene3D" id="3.60.21.10">
    <property type="match status" value="1"/>
</dbReference>
<dbReference type="AlphaFoldDB" id="A0A2G1WD29"/>
<keyword evidence="3" id="KW-0479">Metal-binding</keyword>
<evidence type="ECO:0000256" key="1">
    <source>
        <dbReference type="ARBA" id="ARBA00022475"/>
    </source>
</evidence>
<evidence type="ECO:0000259" key="7">
    <source>
        <dbReference type="Pfam" id="PF00149"/>
    </source>
</evidence>
<dbReference type="InterPro" id="IPR029052">
    <property type="entry name" value="Metallo-depent_PP-like"/>
</dbReference>
<dbReference type="CDD" id="cd07398">
    <property type="entry name" value="MPP_YbbF-LpxH"/>
    <property type="match status" value="1"/>
</dbReference>
<comment type="caution">
    <text evidence="8">The sequence shown here is derived from an EMBL/GenBank/DDBJ whole genome shotgun (WGS) entry which is preliminary data.</text>
</comment>
<sequence length="298" mass="33926">MQRPAPTPVRTLLVSDVHLGSKHSRAEEFLAFLREFQPDSLYLVGDFIDGWKINTGWHWSSVCDDIVAHLISLAQRGTKIHYVSGNHDAFLRNPAFRAGCLATLPRFEVEDEFVLETVAGWKFLVTHGDLFDCVENNAQWLSKGTTTIYDACLCLNRWYHKTWQHRDRNPHGVCSVLKDRVKRWIRFVSGFESKILNHARQNDCDGVICGHIHTPDIVKGNAMWYCNTGDWVENCTGLVERHDGQLHLVRRYDEDLFLRLPAQRGPMSRTFHEEASTDTEERELVAAGAGTSSSGYAA</sequence>
<dbReference type="GO" id="GO:0016020">
    <property type="term" value="C:membrane"/>
    <property type="evidence" value="ECO:0007669"/>
    <property type="project" value="GOC"/>
</dbReference>
<keyword evidence="4" id="KW-0472">Membrane</keyword>
<organism evidence="8 9">
    <name type="scientific">Rhodopirellula bahusiensis</name>
    <dbReference type="NCBI Taxonomy" id="2014065"/>
    <lineage>
        <taxon>Bacteria</taxon>
        <taxon>Pseudomonadati</taxon>
        <taxon>Planctomycetota</taxon>
        <taxon>Planctomycetia</taxon>
        <taxon>Pirellulales</taxon>
        <taxon>Pirellulaceae</taxon>
        <taxon>Rhodopirellula</taxon>
    </lineage>
</organism>
<dbReference type="InterPro" id="IPR043461">
    <property type="entry name" value="LpxH-like"/>
</dbReference>
<keyword evidence="2" id="KW-0997">Cell inner membrane</keyword>
<keyword evidence="9" id="KW-1185">Reference proteome</keyword>
<dbReference type="Proteomes" id="UP000225740">
    <property type="component" value="Unassembled WGS sequence"/>
</dbReference>
<name>A0A2G1WD29_9BACT</name>
<feature type="region of interest" description="Disordered" evidence="6">
    <location>
        <begin position="268"/>
        <end position="298"/>
    </location>
</feature>
<dbReference type="InterPro" id="IPR004843">
    <property type="entry name" value="Calcineurin-like_PHP"/>
</dbReference>
<dbReference type="EMBL" id="NIZW01000001">
    <property type="protein sequence ID" value="PHQ36935.1"/>
    <property type="molecule type" value="Genomic_DNA"/>
</dbReference>
<keyword evidence="5" id="KW-0464">Manganese</keyword>
<keyword evidence="1" id="KW-1003">Cell membrane</keyword>
<dbReference type="OrthoDB" id="9802481at2"/>
<keyword evidence="8" id="KW-0378">Hydrolase</keyword>
<gene>
    <name evidence="8" type="ORF">CEE69_00700</name>
</gene>
<dbReference type="GO" id="GO:0046872">
    <property type="term" value="F:metal ion binding"/>
    <property type="evidence" value="ECO:0007669"/>
    <property type="project" value="UniProtKB-KW"/>
</dbReference>
<proteinExistence type="predicted"/>
<dbReference type="GO" id="GO:0009245">
    <property type="term" value="P:lipid A biosynthetic process"/>
    <property type="evidence" value="ECO:0007669"/>
    <property type="project" value="TreeGrafter"/>
</dbReference>
<dbReference type="PANTHER" id="PTHR34990:SF2">
    <property type="entry name" value="BLL8164 PROTEIN"/>
    <property type="match status" value="1"/>
</dbReference>
<reference evidence="8 9" key="1">
    <citation type="submission" date="2017-06" db="EMBL/GenBank/DDBJ databases">
        <title>Description of Rhodopirellula bahusiensis sp. nov.</title>
        <authorList>
            <person name="Kizina J."/>
            <person name="Harder J."/>
        </authorList>
    </citation>
    <scope>NUCLEOTIDE SEQUENCE [LARGE SCALE GENOMIC DNA]</scope>
    <source>
        <strain evidence="8 9">SWK21</strain>
    </source>
</reference>
<evidence type="ECO:0000313" key="9">
    <source>
        <dbReference type="Proteomes" id="UP000225740"/>
    </source>
</evidence>
<evidence type="ECO:0000313" key="8">
    <source>
        <dbReference type="EMBL" id="PHQ36935.1"/>
    </source>
</evidence>
<dbReference type="SUPFAM" id="SSF56300">
    <property type="entry name" value="Metallo-dependent phosphatases"/>
    <property type="match status" value="1"/>
</dbReference>
<evidence type="ECO:0000256" key="2">
    <source>
        <dbReference type="ARBA" id="ARBA00022519"/>
    </source>
</evidence>